<feature type="coiled-coil region" evidence="1">
    <location>
        <begin position="43"/>
        <end position="73"/>
    </location>
</feature>
<dbReference type="SUPFAM" id="SSF103088">
    <property type="entry name" value="OmpA-like"/>
    <property type="match status" value="1"/>
</dbReference>
<accession>A0A1W1C3W3</accession>
<dbReference type="EMBL" id="FPHG01000043">
    <property type="protein sequence ID" value="SFV60424.1"/>
    <property type="molecule type" value="Genomic_DNA"/>
</dbReference>
<dbReference type="PANTHER" id="PTHR30329">
    <property type="entry name" value="STATOR ELEMENT OF FLAGELLAR MOTOR COMPLEX"/>
    <property type="match status" value="1"/>
</dbReference>
<keyword evidence="2" id="KW-0812">Transmembrane</keyword>
<keyword evidence="1" id="KW-0175">Coiled coil</keyword>
<dbReference type="InterPro" id="IPR036737">
    <property type="entry name" value="OmpA-like_sf"/>
</dbReference>
<dbReference type="AlphaFoldDB" id="A0A1W1C3W3"/>
<organism evidence="4">
    <name type="scientific">hydrothermal vent metagenome</name>
    <dbReference type="NCBI Taxonomy" id="652676"/>
    <lineage>
        <taxon>unclassified sequences</taxon>
        <taxon>metagenomes</taxon>
        <taxon>ecological metagenomes</taxon>
    </lineage>
</organism>
<dbReference type="Pfam" id="PF00691">
    <property type="entry name" value="OmpA"/>
    <property type="match status" value="1"/>
</dbReference>
<name>A0A1W1C3W3_9ZZZZ</name>
<dbReference type="InterPro" id="IPR006665">
    <property type="entry name" value="OmpA-like"/>
</dbReference>
<reference evidence="4" key="1">
    <citation type="submission" date="2016-10" db="EMBL/GenBank/DDBJ databases">
        <authorList>
            <person name="de Groot N.N."/>
        </authorList>
    </citation>
    <scope>NUCLEOTIDE SEQUENCE</scope>
</reference>
<evidence type="ECO:0000259" key="3">
    <source>
        <dbReference type="PROSITE" id="PS51123"/>
    </source>
</evidence>
<evidence type="ECO:0000313" key="4">
    <source>
        <dbReference type="EMBL" id="SFV60424.1"/>
    </source>
</evidence>
<dbReference type="PANTHER" id="PTHR30329:SF21">
    <property type="entry name" value="LIPOPROTEIN YIAD-RELATED"/>
    <property type="match status" value="1"/>
</dbReference>
<feature type="coiled-coil region" evidence="1">
    <location>
        <begin position="102"/>
        <end position="157"/>
    </location>
</feature>
<dbReference type="InterPro" id="IPR050330">
    <property type="entry name" value="Bact_OuterMem_StrucFunc"/>
</dbReference>
<dbReference type="PROSITE" id="PS51123">
    <property type="entry name" value="OMPA_2"/>
    <property type="match status" value="1"/>
</dbReference>
<feature type="transmembrane region" description="Helical" evidence="2">
    <location>
        <begin position="20"/>
        <end position="42"/>
    </location>
</feature>
<proteinExistence type="predicted"/>
<protein>
    <recommendedName>
        <fullName evidence="3">OmpA-like domain-containing protein</fullName>
    </recommendedName>
</protein>
<keyword evidence="2" id="KW-0472">Membrane</keyword>
<evidence type="ECO:0000256" key="1">
    <source>
        <dbReference type="SAM" id="Coils"/>
    </source>
</evidence>
<keyword evidence="2" id="KW-1133">Transmembrane helix</keyword>
<dbReference type="CDD" id="cd07185">
    <property type="entry name" value="OmpA_C-like"/>
    <property type="match status" value="1"/>
</dbReference>
<feature type="domain" description="OmpA-like" evidence="3">
    <location>
        <begin position="226"/>
        <end position="356"/>
    </location>
</feature>
<evidence type="ECO:0000256" key="2">
    <source>
        <dbReference type="SAM" id="Phobius"/>
    </source>
</evidence>
<gene>
    <name evidence="4" type="ORF">MNB_SV-9-778</name>
</gene>
<dbReference type="Gene3D" id="3.30.1330.60">
    <property type="entry name" value="OmpA-like domain"/>
    <property type="match status" value="1"/>
</dbReference>
<sequence length="370" mass="42498">MFRKKEPEEDSNFWISYADLMAGLLFVFILLIGMIVSKSIILKSTLNDKEDRLENTQKNLEDKLDIVDKLKVEVKEKEIIAKVKDETLTLKDKEIIFKDKEIEKLNRMLLKANTEKDNLNGKIIIVQNLLENSKDNLINKEKNIKDYQNKILILSNQVSEQNSTLKLKDEEMLKVMNALDEKATKYDLIVENLQSQKAKIKSLTGIKIKVISELKKALGDKIAINPKNGSLRLSSNILFDKGSSELKPEAKGKIKEDFEKYIGALLTNKDIKSHLDRIIVEGHTDSDGTYLRNLELSQDRAFEVMRYILSLDFAKKYNLKSLITATGRSYLDTIKVNGVEDKDASRRIDIKFRLKNQDAMEEIEKVLDAK</sequence>